<protein>
    <submittedName>
        <fullName evidence="7">Type 1 fimbrial protein</fullName>
    </submittedName>
</protein>
<dbReference type="AlphaFoldDB" id="A0A7Y8RLH2"/>
<dbReference type="GO" id="GO:0009289">
    <property type="term" value="C:pilus"/>
    <property type="evidence" value="ECO:0007669"/>
    <property type="project" value="UniProtKB-SubCell"/>
</dbReference>
<dbReference type="RefSeq" id="WP_081049284.1">
    <property type="nucleotide sequence ID" value="NZ_JABUHS010000054.1"/>
</dbReference>
<feature type="domain" description="Fimbrial-type adhesion" evidence="6">
    <location>
        <begin position="192"/>
        <end position="346"/>
    </location>
</feature>
<dbReference type="InterPro" id="IPR036937">
    <property type="entry name" value="Adhesion_dom_fimbrial_sf"/>
</dbReference>
<dbReference type="InterPro" id="IPR050263">
    <property type="entry name" value="Bact_Fimbrial_Adh_Pro"/>
</dbReference>
<evidence type="ECO:0000256" key="2">
    <source>
        <dbReference type="ARBA" id="ARBA00006671"/>
    </source>
</evidence>
<dbReference type="GO" id="GO:0043709">
    <property type="term" value="P:cell adhesion involved in single-species biofilm formation"/>
    <property type="evidence" value="ECO:0007669"/>
    <property type="project" value="TreeGrafter"/>
</dbReference>
<reference evidence="7 8" key="1">
    <citation type="submission" date="2020-05" db="EMBL/GenBank/DDBJ databases">
        <title>Onion-isolated Pseudomonas sp.</title>
        <authorList>
            <person name="Fujikawa T."/>
            <person name="Sawada H."/>
        </authorList>
    </citation>
    <scope>NUCLEOTIDE SEQUENCE [LARGE SCALE GENOMIC DNA]</scope>
    <source>
        <strain evidence="7 8">MAFF 301512</strain>
    </source>
</reference>
<comment type="similarity">
    <text evidence="2">Belongs to the fimbrial protein family.</text>
</comment>
<keyword evidence="3 5" id="KW-0732">Signal</keyword>
<evidence type="ECO:0000256" key="5">
    <source>
        <dbReference type="SAM" id="SignalP"/>
    </source>
</evidence>
<dbReference type="EMBL" id="JABUHS010000054">
    <property type="protein sequence ID" value="NWN61183.1"/>
    <property type="molecule type" value="Genomic_DNA"/>
</dbReference>
<name>A0A7Y8RLH2_9PSED</name>
<dbReference type="PANTHER" id="PTHR33420">
    <property type="entry name" value="FIMBRIAL SUBUNIT ELFA-RELATED"/>
    <property type="match status" value="1"/>
</dbReference>
<sequence length="347" mass="36602">MRGHPMKCLATCGLALLSTALTLPMAQAGGDCDAAGPTVINVPAIDPLPANPRPGQVLGNPDGYTFDVPNAMVCRYDDVFSEYWSYISLSSDLNFTGSYFFHYGVRMPIYRTTVVGVGMGMIAEDRDNRAPQAVSTGISVLHPPIYPGLPRWGLRGRLFFFVTGTIQGGLIDPRPIARFAVRSATGEHMITLGGTLIGPPRKPTCSVSTPSLAMRLGTVSARDFSGIGSTAGAVTETIVLQCAGGTGASLDVLVTLTDQTAPANRSNRLSLTGDSTARGVALQLLHQERLLSYGPDSSAIGTPNQWLAGTTDNGTFTIPLTARYVQTAARIQAGTANGQATFTLSYR</sequence>
<evidence type="ECO:0000256" key="4">
    <source>
        <dbReference type="ARBA" id="ARBA00023263"/>
    </source>
</evidence>
<dbReference type="InterPro" id="IPR008966">
    <property type="entry name" value="Adhesion_dom_sf"/>
</dbReference>
<evidence type="ECO:0000256" key="1">
    <source>
        <dbReference type="ARBA" id="ARBA00004561"/>
    </source>
</evidence>
<evidence type="ECO:0000259" key="6">
    <source>
        <dbReference type="Pfam" id="PF00419"/>
    </source>
</evidence>
<accession>A0A7Y8RLH2</accession>
<evidence type="ECO:0000256" key="3">
    <source>
        <dbReference type="ARBA" id="ARBA00022729"/>
    </source>
</evidence>
<evidence type="ECO:0000313" key="8">
    <source>
        <dbReference type="Proteomes" id="UP000543908"/>
    </source>
</evidence>
<proteinExistence type="inferred from homology"/>
<dbReference type="Gene3D" id="2.60.40.1090">
    <property type="entry name" value="Fimbrial-type adhesion domain"/>
    <property type="match status" value="1"/>
</dbReference>
<dbReference type="Proteomes" id="UP000543908">
    <property type="component" value="Unassembled WGS sequence"/>
</dbReference>
<keyword evidence="4" id="KW-0281">Fimbrium</keyword>
<dbReference type="SUPFAM" id="SSF49401">
    <property type="entry name" value="Bacterial adhesins"/>
    <property type="match status" value="1"/>
</dbReference>
<dbReference type="Pfam" id="PF00419">
    <property type="entry name" value="Fimbrial"/>
    <property type="match status" value="1"/>
</dbReference>
<evidence type="ECO:0000313" key="7">
    <source>
        <dbReference type="EMBL" id="NWN61183.1"/>
    </source>
</evidence>
<organism evidence="7 8">
    <name type="scientific">Pseudomonas allii</name>
    <dbReference type="NCBI Taxonomy" id="2740531"/>
    <lineage>
        <taxon>Bacteria</taxon>
        <taxon>Pseudomonadati</taxon>
        <taxon>Pseudomonadota</taxon>
        <taxon>Gammaproteobacteria</taxon>
        <taxon>Pseudomonadales</taxon>
        <taxon>Pseudomonadaceae</taxon>
        <taxon>Pseudomonas</taxon>
    </lineage>
</organism>
<dbReference type="PANTHER" id="PTHR33420:SF3">
    <property type="entry name" value="FIMBRIAL SUBUNIT ELFA"/>
    <property type="match status" value="1"/>
</dbReference>
<dbReference type="InterPro" id="IPR000259">
    <property type="entry name" value="Adhesion_dom_fimbrial"/>
</dbReference>
<comment type="subcellular location">
    <subcellularLocation>
        <location evidence="1">Fimbrium</location>
    </subcellularLocation>
</comment>
<feature type="signal peptide" evidence="5">
    <location>
        <begin position="1"/>
        <end position="28"/>
    </location>
</feature>
<gene>
    <name evidence="7" type="ORF">HT123_08375</name>
</gene>
<comment type="caution">
    <text evidence="7">The sequence shown here is derived from an EMBL/GenBank/DDBJ whole genome shotgun (WGS) entry which is preliminary data.</text>
</comment>
<feature type="chain" id="PRO_5031301288" evidence="5">
    <location>
        <begin position="29"/>
        <end position="347"/>
    </location>
</feature>